<dbReference type="AlphaFoldDB" id="A0A225DTL2"/>
<sequence>MGRHADLNSHDGCGRVGDRSRGRLVLCGASRRGAARLNELRGHHFRIDARRLGLLPEPACRREYRNTDQNHEAESPSRFGHSRALHVHRRGSCQPASGDGIPRRGKRGKEQFKISRRVLA</sequence>
<dbReference type="EMBL" id="NIDE01000010">
    <property type="protein sequence ID" value="OWK39457.1"/>
    <property type="molecule type" value="Genomic_DNA"/>
</dbReference>
<evidence type="ECO:0000313" key="2">
    <source>
        <dbReference type="EMBL" id="OWK39457.1"/>
    </source>
</evidence>
<protein>
    <submittedName>
        <fullName evidence="2">Uncharacterized protein</fullName>
    </submittedName>
</protein>
<reference evidence="3" key="1">
    <citation type="submission" date="2017-06" db="EMBL/GenBank/DDBJ databases">
        <title>Genome analysis of Fimbriiglobus ruber SP5, the first member of the order Planctomycetales with confirmed chitinolytic capability.</title>
        <authorList>
            <person name="Ravin N.V."/>
            <person name="Rakitin A.L."/>
            <person name="Ivanova A.A."/>
            <person name="Beletsky A.V."/>
            <person name="Kulichevskaya I.S."/>
            <person name="Mardanov A.V."/>
            <person name="Dedysh S.N."/>
        </authorList>
    </citation>
    <scope>NUCLEOTIDE SEQUENCE [LARGE SCALE GENOMIC DNA]</scope>
    <source>
        <strain evidence="3">SP5</strain>
    </source>
</reference>
<keyword evidence="3" id="KW-1185">Reference proteome</keyword>
<evidence type="ECO:0000313" key="3">
    <source>
        <dbReference type="Proteomes" id="UP000214646"/>
    </source>
</evidence>
<proteinExistence type="predicted"/>
<dbReference type="Proteomes" id="UP000214646">
    <property type="component" value="Unassembled WGS sequence"/>
</dbReference>
<name>A0A225DTL2_9BACT</name>
<accession>A0A225DTL2</accession>
<gene>
    <name evidence="2" type="ORF">FRUB_06020</name>
</gene>
<evidence type="ECO:0000256" key="1">
    <source>
        <dbReference type="SAM" id="MobiDB-lite"/>
    </source>
</evidence>
<comment type="caution">
    <text evidence="2">The sequence shown here is derived from an EMBL/GenBank/DDBJ whole genome shotgun (WGS) entry which is preliminary data.</text>
</comment>
<organism evidence="2 3">
    <name type="scientific">Fimbriiglobus ruber</name>
    <dbReference type="NCBI Taxonomy" id="1908690"/>
    <lineage>
        <taxon>Bacteria</taxon>
        <taxon>Pseudomonadati</taxon>
        <taxon>Planctomycetota</taxon>
        <taxon>Planctomycetia</taxon>
        <taxon>Gemmatales</taxon>
        <taxon>Gemmataceae</taxon>
        <taxon>Fimbriiglobus</taxon>
    </lineage>
</organism>
<feature type="region of interest" description="Disordered" evidence="1">
    <location>
        <begin position="88"/>
        <end position="120"/>
    </location>
</feature>